<organism evidence="3 4">
    <name type="scientific">Salinivirga cyanobacteriivorans</name>
    <dbReference type="NCBI Taxonomy" id="1307839"/>
    <lineage>
        <taxon>Bacteria</taxon>
        <taxon>Pseudomonadati</taxon>
        <taxon>Bacteroidota</taxon>
        <taxon>Bacteroidia</taxon>
        <taxon>Bacteroidales</taxon>
        <taxon>Salinivirgaceae</taxon>
        <taxon>Salinivirga</taxon>
    </lineage>
</organism>
<evidence type="ECO:0000313" key="4">
    <source>
        <dbReference type="Proteomes" id="UP000064893"/>
    </source>
</evidence>
<feature type="chain" id="PRO_5006599307" description="DUF4168 domain-containing protein" evidence="1">
    <location>
        <begin position="23"/>
        <end position="154"/>
    </location>
</feature>
<dbReference type="RefSeq" id="WP_057952168.1">
    <property type="nucleotide sequence ID" value="NZ_CP013118.1"/>
</dbReference>
<dbReference type="InterPro" id="IPR025433">
    <property type="entry name" value="DUF4168"/>
</dbReference>
<accession>A0A0S2HX45</accession>
<dbReference type="STRING" id="1307839.L21SP5_00976"/>
<sequence length="154" mass="17311" precursor="true">MTILKKLTILLVLALVSIGVTAQNAADAKKPNDDELKTFVTIVQQLQIIDQQAQKDMVKAIEAEELDVKRFVAIQRAEADAKQDARAGEEEMQKYNAANKKVAKIRSNAQSKIQQHIQSSDLTFKRYQSISKQVQNDPKLTQKVKQMMQSPMGN</sequence>
<keyword evidence="4" id="KW-1185">Reference proteome</keyword>
<keyword evidence="1" id="KW-0732">Signal</keyword>
<evidence type="ECO:0000256" key="1">
    <source>
        <dbReference type="SAM" id="SignalP"/>
    </source>
</evidence>
<dbReference type="KEGG" id="blq:L21SP5_00976"/>
<dbReference type="EMBL" id="CP013118">
    <property type="protein sequence ID" value="ALO14643.1"/>
    <property type="molecule type" value="Genomic_DNA"/>
</dbReference>
<protein>
    <recommendedName>
        <fullName evidence="2">DUF4168 domain-containing protein</fullName>
    </recommendedName>
</protein>
<gene>
    <name evidence="3" type="ORF">L21SP5_00976</name>
</gene>
<name>A0A0S2HX45_9BACT</name>
<reference evidence="3 4" key="1">
    <citation type="submission" date="2015-11" db="EMBL/GenBank/DDBJ databases">
        <title>Description and complete genome sequence of a novel strain predominating in hypersaline microbial mats and representing a new family of the Bacteriodetes phylum.</title>
        <authorList>
            <person name="Spring S."/>
            <person name="Bunk B."/>
            <person name="Sproer C."/>
            <person name="Klenk H.-P."/>
        </authorList>
    </citation>
    <scope>NUCLEOTIDE SEQUENCE [LARGE SCALE GENOMIC DNA]</scope>
    <source>
        <strain evidence="3 4">L21-Spi-D4</strain>
    </source>
</reference>
<feature type="signal peptide" evidence="1">
    <location>
        <begin position="1"/>
        <end position="22"/>
    </location>
</feature>
<feature type="domain" description="DUF4168" evidence="2">
    <location>
        <begin position="32"/>
        <end position="144"/>
    </location>
</feature>
<dbReference type="AlphaFoldDB" id="A0A0S2HX45"/>
<evidence type="ECO:0000259" key="2">
    <source>
        <dbReference type="Pfam" id="PF13767"/>
    </source>
</evidence>
<dbReference type="Pfam" id="PF13767">
    <property type="entry name" value="DUF4168"/>
    <property type="match status" value="1"/>
</dbReference>
<evidence type="ECO:0000313" key="3">
    <source>
        <dbReference type="EMBL" id="ALO14643.1"/>
    </source>
</evidence>
<proteinExistence type="predicted"/>
<dbReference type="Proteomes" id="UP000064893">
    <property type="component" value="Chromosome"/>
</dbReference>